<dbReference type="EMBL" id="UYSL01020933">
    <property type="protein sequence ID" value="VDL76656.1"/>
    <property type="molecule type" value="Genomic_DNA"/>
</dbReference>
<dbReference type="WBParaSite" id="NBR_0001306601-mRNA-1">
    <property type="protein sequence ID" value="NBR_0001306601-mRNA-1"/>
    <property type="gene ID" value="NBR_0001306601"/>
</dbReference>
<evidence type="ECO:0000313" key="2">
    <source>
        <dbReference type="Proteomes" id="UP000271162"/>
    </source>
</evidence>
<reference evidence="3" key="1">
    <citation type="submission" date="2017-02" db="UniProtKB">
        <authorList>
            <consortium name="WormBaseParasite"/>
        </authorList>
    </citation>
    <scope>IDENTIFICATION</scope>
</reference>
<name>A0A0N4Y9Q7_NIPBR</name>
<protein>
    <submittedName>
        <fullName evidence="1 3">Uncharacterized protein</fullName>
    </submittedName>
</protein>
<dbReference type="AlphaFoldDB" id="A0A0N4Y9Q7"/>
<gene>
    <name evidence="1" type="ORF">NBR_LOCUS13067</name>
</gene>
<reference evidence="1 2" key="2">
    <citation type="submission" date="2018-11" db="EMBL/GenBank/DDBJ databases">
        <authorList>
            <consortium name="Pathogen Informatics"/>
        </authorList>
    </citation>
    <scope>NUCLEOTIDE SEQUENCE [LARGE SCALE GENOMIC DNA]</scope>
</reference>
<sequence>MIFVQNQREKIQGCSKEALLEAKPLNSPELGKRHIEEFDDVPLDLSMSKRNTSSNVQPLSGRVSPPEQLPFTLRRIAFSL</sequence>
<dbReference type="Proteomes" id="UP000271162">
    <property type="component" value="Unassembled WGS sequence"/>
</dbReference>
<accession>A0A0N4Y9Q7</accession>
<evidence type="ECO:0000313" key="1">
    <source>
        <dbReference type="EMBL" id="VDL76656.1"/>
    </source>
</evidence>
<evidence type="ECO:0000313" key="3">
    <source>
        <dbReference type="WBParaSite" id="NBR_0001306601-mRNA-1"/>
    </source>
</evidence>
<proteinExistence type="predicted"/>
<organism evidence="3">
    <name type="scientific">Nippostrongylus brasiliensis</name>
    <name type="common">Rat hookworm</name>
    <dbReference type="NCBI Taxonomy" id="27835"/>
    <lineage>
        <taxon>Eukaryota</taxon>
        <taxon>Metazoa</taxon>
        <taxon>Ecdysozoa</taxon>
        <taxon>Nematoda</taxon>
        <taxon>Chromadorea</taxon>
        <taxon>Rhabditida</taxon>
        <taxon>Rhabditina</taxon>
        <taxon>Rhabditomorpha</taxon>
        <taxon>Strongyloidea</taxon>
        <taxon>Heligmosomidae</taxon>
        <taxon>Nippostrongylus</taxon>
    </lineage>
</organism>
<keyword evidence="2" id="KW-1185">Reference proteome</keyword>